<dbReference type="Pfam" id="PF16326">
    <property type="entry name" value="ABC_tran_CTD"/>
    <property type="match status" value="1"/>
</dbReference>
<sequence length="637" mass="70864">MALLSYRNLSISFSGPKLLNDAALTIEKRDRICLIGRNGEGKSTLLRILSGEYAADKGELEAIPDLRVSKLDQEVPEGLDGTVFDVVAAALGPAAAVVAEYHHVAHDYAEDPENQTLASRLDKLQAQIDHEDSWALENRVEAIIHRVELDPDTSFNSLSGGNKRRALLARALVIDPHVLLLDEPTNHLDIPGIQWLEDFLSKSDIALLFVSHDRAFIRQVANRILDLDRGVLTKFNCDYATYLQRKEALLDAQANQQAVFDKKLAEEEVWIRKGIQARRTRNEGRVRALFKMRQERAKRREIIGTSNLQLNEGQLSGRKVITVDNISYSWDGQPLIENFETTIWRGDKIGIVGLNGSGKSTLLNLLLKQLEPNSGSVAHGTKLEVAYFDQHRAQLDESLSVMENVSPYSDTVTINGQPRHILTYLQDFLFTPHAARSPITKLSGGERARLLLARLFLQPANVLVLDEPTNDLDIETVELLEERLLEFEGTLLVVSHDRSFLNNVVTSTIALEGKGQVSEFVGGCDQWIEQQANNSRNAAQPATEAGAPKPSPQAIRKNRKLSNKEREALKTLPKKIEQLESDHASLSAKMATAEYYQDPSNDPAKDAEQLEALETATLEAYEQWEAIEALAAELGVS</sequence>
<evidence type="ECO:0000256" key="12">
    <source>
        <dbReference type="SAM" id="MobiDB-lite"/>
    </source>
</evidence>
<dbReference type="InterPro" id="IPR043686">
    <property type="entry name" value="Uup"/>
</dbReference>
<dbReference type="InterPro" id="IPR003439">
    <property type="entry name" value="ABC_transporter-like_ATP-bd"/>
</dbReference>
<protein>
    <recommendedName>
        <fullName evidence="11">ATP-binding protein Uup</fullName>
        <ecNumber evidence="11">3.6.1.-</ecNumber>
    </recommendedName>
</protein>
<evidence type="ECO:0000313" key="15">
    <source>
        <dbReference type="Proteomes" id="UP000000925"/>
    </source>
</evidence>
<comment type="subcellular location">
    <subcellularLocation>
        <location evidence="11">Cytoplasm</location>
    </subcellularLocation>
    <text evidence="11">Associates with ribosomes.</text>
</comment>
<dbReference type="PROSITE" id="PS50893">
    <property type="entry name" value="ABC_TRANSPORTER_2"/>
    <property type="match status" value="2"/>
</dbReference>
<keyword evidence="2 11" id="KW-0677">Repeat</keyword>
<evidence type="ECO:0000256" key="11">
    <source>
        <dbReference type="HAMAP-Rule" id="MF_00848"/>
    </source>
</evidence>
<dbReference type="Pfam" id="PF12848">
    <property type="entry name" value="ABC_tran_Xtn"/>
    <property type="match status" value="1"/>
</dbReference>
<dbReference type="Gene3D" id="3.40.50.300">
    <property type="entry name" value="P-loop containing nucleotide triphosphate hydrolases"/>
    <property type="match status" value="2"/>
</dbReference>
<dbReference type="EMBL" id="CP001998">
    <property type="protein sequence ID" value="ADE53833.1"/>
    <property type="molecule type" value="Genomic_DNA"/>
</dbReference>
<dbReference type="GO" id="GO:0016887">
    <property type="term" value="F:ATP hydrolysis activity"/>
    <property type="evidence" value="ECO:0007669"/>
    <property type="project" value="UniProtKB-UniRule"/>
</dbReference>
<dbReference type="AlphaFoldDB" id="D5EQ65"/>
<keyword evidence="7 11" id="KW-0238">DNA-binding</keyword>
<dbReference type="CDD" id="cd03221">
    <property type="entry name" value="ABCF_EF-3"/>
    <property type="match status" value="1"/>
</dbReference>
<dbReference type="SUPFAM" id="SSF52540">
    <property type="entry name" value="P-loop containing nucleoside triphosphate hydrolases"/>
    <property type="match status" value="2"/>
</dbReference>
<dbReference type="HAMAP" id="MF_00848">
    <property type="entry name" value="Uup"/>
    <property type="match status" value="1"/>
</dbReference>
<accession>D5EQ65</accession>
<dbReference type="OrthoDB" id="9801441at2"/>
<evidence type="ECO:0000256" key="3">
    <source>
        <dbReference type="ARBA" id="ARBA00022741"/>
    </source>
</evidence>
<evidence type="ECO:0000256" key="6">
    <source>
        <dbReference type="ARBA" id="ARBA00022840"/>
    </source>
</evidence>
<evidence type="ECO:0000256" key="7">
    <source>
        <dbReference type="ARBA" id="ARBA00023125"/>
    </source>
</evidence>
<dbReference type="GO" id="GO:0003677">
    <property type="term" value="F:DNA binding"/>
    <property type="evidence" value="ECO:0007669"/>
    <property type="project" value="UniProtKB-UniRule"/>
</dbReference>
<dbReference type="InterPro" id="IPR051309">
    <property type="entry name" value="ABCF_ATPase"/>
</dbReference>
<dbReference type="FunFam" id="3.40.50.300:FF:000011">
    <property type="entry name" value="Putative ABC transporter ATP-binding component"/>
    <property type="match status" value="1"/>
</dbReference>
<feature type="domain" description="ABC transporter" evidence="13">
    <location>
        <begin position="321"/>
        <end position="540"/>
    </location>
</feature>
<evidence type="ECO:0000256" key="1">
    <source>
        <dbReference type="ARBA" id="ARBA00022490"/>
    </source>
</evidence>
<comment type="similarity">
    <text evidence="10 11">Belongs to the ABC transporter superfamily. ABCF family. Uup subfamily.</text>
</comment>
<organism evidence="14 15">
    <name type="scientific">Coraliomargarita akajimensis (strain DSM 45221 / IAM 15411 / JCM 23193 / KCTC 12865 / 04OKA010-24)</name>
    <dbReference type="NCBI Taxonomy" id="583355"/>
    <lineage>
        <taxon>Bacteria</taxon>
        <taxon>Pseudomonadati</taxon>
        <taxon>Verrucomicrobiota</taxon>
        <taxon>Opitutia</taxon>
        <taxon>Puniceicoccales</taxon>
        <taxon>Coraliomargaritaceae</taxon>
        <taxon>Coraliomargarita</taxon>
    </lineage>
</organism>
<dbReference type="PANTHER" id="PTHR42855:SF1">
    <property type="entry name" value="ABC TRANSPORTER DOMAIN-CONTAINING PROTEIN"/>
    <property type="match status" value="1"/>
</dbReference>
<dbReference type="GO" id="GO:0005524">
    <property type="term" value="F:ATP binding"/>
    <property type="evidence" value="ECO:0007669"/>
    <property type="project" value="UniProtKB-UniRule"/>
</dbReference>
<evidence type="ECO:0000313" key="14">
    <source>
        <dbReference type="EMBL" id="ADE53833.1"/>
    </source>
</evidence>
<comment type="catalytic activity">
    <reaction evidence="9 11">
        <text>ATP + H2O = ADP + phosphate + H(+)</text>
        <dbReference type="Rhea" id="RHEA:13065"/>
        <dbReference type="ChEBI" id="CHEBI:15377"/>
        <dbReference type="ChEBI" id="CHEBI:15378"/>
        <dbReference type="ChEBI" id="CHEBI:30616"/>
        <dbReference type="ChEBI" id="CHEBI:43474"/>
        <dbReference type="ChEBI" id="CHEBI:456216"/>
    </reaction>
</comment>
<dbReference type="InterPro" id="IPR017871">
    <property type="entry name" value="ABC_transporter-like_CS"/>
</dbReference>
<dbReference type="PROSITE" id="PS00211">
    <property type="entry name" value="ABC_TRANSPORTER_1"/>
    <property type="match status" value="2"/>
</dbReference>
<keyword evidence="1 11" id="KW-0963">Cytoplasm</keyword>
<evidence type="ECO:0000256" key="9">
    <source>
        <dbReference type="ARBA" id="ARBA00049360"/>
    </source>
</evidence>
<keyword evidence="8 11" id="KW-0234">DNA repair</keyword>
<reference evidence="14 15" key="1">
    <citation type="journal article" date="2010" name="Stand. Genomic Sci.">
        <title>Complete genome sequence of Coraliomargarita akajimensis type strain (04OKA010-24).</title>
        <authorList>
            <person name="Mavromatis K."/>
            <person name="Abt B."/>
            <person name="Brambilla E."/>
            <person name="Lapidus A."/>
            <person name="Copeland A."/>
            <person name="Deshpande S."/>
            <person name="Nolan M."/>
            <person name="Lucas S."/>
            <person name="Tice H."/>
            <person name="Cheng J.F."/>
            <person name="Han C."/>
            <person name="Detter J.C."/>
            <person name="Woyke T."/>
            <person name="Goodwin L."/>
            <person name="Pitluck S."/>
            <person name="Held B."/>
            <person name="Brettin T."/>
            <person name="Tapia R."/>
            <person name="Ivanova N."/>
            <person name="Mikhailova N."/>
            <person name="Pati A."/>
            <person name="Liolios K."/>
            <person name="Chen A."/>
            <person name="Palaniappan K."/>
            <person name="Land M."/>
            <person name="Hauser L."/>
            <person name="Chang Y.J."/>
            <person name="Jeffries C.D."/>
            <person name="Rohde M."/>
            <person name="Goker M."/>
            <person name="Bristow J."/>
            <person name="Eisen J.A."/>
            <person name="Markowitz V."/>
            <person name="Hugenholtz P."/>
            <person name="Klenk H.P."/>
            <person name="Kyrpides N.C."/>
        </authorList>
    </citation>
    <scope>NUCLEOTIDE SEQUENCE [LARGE SCALE GENOMIC DNA]</scope>
    <source>
        <strain evidence="15">DSM 45221 / IAM 15411 / JCM 23193 / KCTC 12865</strain>
    </source>
</reference>
<keyword evidence="5 11" id="KW-0378">Hydrolase</keyword>
<evidence type="ECO:0000256" key="2">
    <source>
        <dbReference type="ARBA" id="ARBA00022737"/>
    </source>
</evidence>
<dbReference type="EC" id="3.6.1.-" evidence="11"/>
<gene>
    <name evidence="11" type="primary">uup</name>
    <name evidence="14" type="ordered locus">Caka_0809</name>
</gene>
<dbReference type="InterPro" id="IPR037118">
    <property type="entry name" value="Val-tRNA_synth_C_sf"/>
</dbReference>
<name>D5EQ65_CORAD</name>
<proteinExistence type="inferred from homology"/>
<evidence type="ECO:0000256" key="8">
    <source>
        <dbReference type="ARBA" id="ARBA00023204"/>
    </source>
</evidence>
<dbReference type="GO" id="GO:0006281">
    <property type="term" value="P:DNA repair"/>
    <property type="evidence" value="ECO:0007669"/>
    <property type="project" value="UniProtKB-KW"/>
</dbReference>
<dbReference type="InterPro" id="IPR003593">
    <property type="entry name" value="AAA+_ATPase"/>
</dbReference>
<dbReference type="SMART" id="SM00382">
    <property type="entry name" value="AAA"/>
    <property type="match status" value="2"/>
</dbReference>
<feature type="domain" description="ABC transporter" evidence="13">
    <location>
        <begin position="4"/>
        <end position="254"/>
    </location>
</feature>
<dbReference type="HOGENOM" id="CLU_000604_36_0_0"/>
<dbReference type="STRING" id="583355.Caka_0809"/>
<dbReference type="PANTHER" id="PTHR42855">
    <property type="entry name" value="ABC TRANSPORTER ATP-BINDING SUBUNIT"/>
    <property type="match status" value="1"/>
</dbReference>
<keyword evidence="3 11" id="KW-0547">Nucleotide-binding</keyword>
<dbReference type="Gene3D" id="1.10.287.380">
    <property type="entry name" value="Valyl-tRNA synthetase, C-terminal domain"/>
    <property type="match status" value="1"/>
</dbReference>
<dbReference type="Proteomes" id="UP000000925">
    <property type="component" value="Chromosome"/>
</dbReference>
<keyword evidence="6 11" id="KW-0067">ATP-binding</keyword>
<dbReference type="FunFam" id="3.40.50.300:FF:000309">
    <property type="entry name" value="ABC transporter ATP-binding protein"/>
    <property type="match status" value="1"/>
</dbReference>
<feature type="region of interest" description="Disordered" evidence="12">
    <location>
        <begin position="533"/>
        <end position="563"/>
    </location>
</feature>
<comment type="function">
    <text evidence="11">Probably plays a role in ribosome assembly or function. May be involved in resolution of branched DNA intermediates that result from template switching in postreplication gaps. Binds DNA and has ATPase activity.</text>
</comment>
<feature type="binding site" evidence="11">
    <location>
        <begin position="353"/>
        <end position="360"/>
    </location>
    <ligand>
        <name>ATP</name>
        <dbReference type="ChEBI" id="CHEBI:30616"/>
        <label>2</label>
    </ligand>
</feature>
<evidence type="ECO:0000256" key="5">
    <source>
        <dbReference type="ARBA" id="ARBA00022801"/>
    </source>
</evidence>
<dbReference type="eggNOG" id="COG0488">
    <property type="taxonomic scope" value="Bacteria"/>
</dbReference>
<dbReference type="RefSeq" id="WP_013042557.1">
    <property type="nucleotide sequence ID" value="NC_014008.1"/>
</dbReference>
<keyword evidence="15" id="KW-1185">Reference proteome</keyword>
<dbReference type="InterPro" id="IPR032524">
    <property type="entry name" value="ABC_tran_C"/>
</dbReference>
<evidence type="ECO:0000259" key="13">
    <source>
        <dbReference type="PROSITE" id="PS50893"/>
    </source>
</evidence>
<dbReference type="Pfam" id="PF00005">
    <property type="entry name" value="ABC_tran"/>
    <property type="match status" value="2"/>
</dbReference>
<dbReference type="GO" id="GO:0043022">
    <property type="term" value="F:ribosome binding"/>
    <property type="evidence" value="ECO:0007669"/>
    <property type="project" value="UniProtKB-UniRule"/>
</dbReference>
<dbReference type="InterPro" id="IPR032781">
    <property type="entry name" value="ABC_tran_Xtn"/>
</dbReference>
<keyword evidence="4 11" id="KW-0227">DNA damage</keyword>
<dbReference type="GO" id="GO:0005737">
    <property type="term" value="C:cytoplasm"/>
    <property type="evidence" value="ECO:0007669"/>
    <property type="project" value="UniProtKB-SubCell"/>
</dbReference>
<dbReference type="KEGG" id="caa:Caka_0809"/>
<feature type="binding site" evidence="11">
    <location>
        <begin position="36"/>
        <end position="43"/>
    </location>
    <ligand>
        <name>ATP</name>
        <dbReference type="ChEBI" id="CHEBI:30616"/>
        <label>1</label>
    </ligand>
</feature>
<dbReference type="InterPro" id="IPR027417">
    <property type="entry name" value="P-loop_NTPase"/>
</dbReference>
<evidence type="ECO:0000256" key="4">
    <source>
        <dbReference type="ARBA" id="ARBA00022763"/>
    </source>
</evidence>
<evidence type="ECO:0000256" key="10">
    <source>
        <dbReference type="ARBA" id="ARBA00061478"/>
    </source>
</evidence>